<feature type="chain" id="PRO_5002912078" evidence="2">
    <location>
        <begin position="25"/>
        <end position="172"/>
    </location>
</feature>
<name>C1MQN5_MICPC</name>
<dbReference type="KEGG" id="mpp:MICPUCDRAFT_57355"/>
<dbReference type="Proteomes" id="UP000001876">
    <property type="component" value="Unassembled WGS sequence"/>
</dbReference>
<keyword evidence="2" id="KW-0732">Signal</keyword>
<sequence>MKPSSLLLAILAVASCSAATAARAVPLATNTLAADNSLTLQTTLSSSRLSSSWRDDDDDDDAPAPGPKTHTLPYSNPNTGACMANEQKVAIQGLPGSFCSPRCSPASPCPADTHVGATAQGECVLEPAGASEPSQCALICKPASPFHAAGPTCPKGATCQPIQGVGICTYGE</sequence>
<evidence type="ECO:0000256" key="2">
    <source>
        <dbReference type="SAM" id="SignalP"/>
    </source>
</evidence>
<protein>
    <submittedName>
        <fullName evidence="3">Predicted protein</fullName>
    </submittedName>
</protein>
<feature type="region of interest" description="Disordered" evidence="1">
    <location>
        <begin position="44"/>
        <end position="77"/>
    </location>
</feature>
<proteinExistence type="predicted"/>
<organism evidence="4">
    <name type="scientific">Micromonas pusilla (strain CCMP1545)</name>
    <name type="common">Picoplanktonic green alga</name>
    <dbReference type="NCBI Taxonomy" id="564608"/>
    <lineage>
        <taxon>Eukaryota</taxon>
        <taxon>Viridiplantae</taxon>
        <taxon>Chlorophyta</taxon>
        <taxon>Mamiellophyceae</taxon>
        <taxon>Mamiellales</taxon>
        <taxon>Mamiellaceae</taxon>
        <taxon>Micromonas</taxon>
    </lineage>
</organism>
<dbReference type="EMBL" id="GG663738">
    <property type="protein sequence ID" value="EEH57741.1"/>
    <property type="molecule type" value="Genomic_DNA"/>
</dbReference>
<gene>
    <name evidence="3" type="ORF">MICPUCDRAFT_57355</name>
</gene>
<reference evidence="3 4" key="1">
    <citation type="journal article" date="2009" name="Science">
        <title>Green evolution and dynamic adaptations revealed by genomes of the marine picoeukaryotes Micromonas.</title>
        <authorList>
            <person name="Worden A.Z."/>
            <person name="Lee J.H."/>
            <person name="Mock T."/>
            <person name="Rouze P."/>
            <person name="Simmons M.P."/>
            <person name="Aerts A.L."/>
            <person name="Allen A.E."/>
            <person name="Cuvelier M.L."/>
            <person name="Derelle E."/>
            <person name="Everett M.V."/>
            <person name="Foulon E."/>
            <person name="Grimwood J."/>
            <person name="Gundlach H."/>
            <person name="Henrissat B."/>
            <person name="Napoli C."/>
            <person name="McDonald S.M."/>
            <person name="Parker M.S."/>
            <person name="Rombauts S."/>
            <person name="Salamov A."/>
            <person name="Von Dassow P."/>
            <person name="Badger J.H."/>
            <person name="Coutinho P.M."/>
            <person name="Demir E."/>
            <person name="Dubchak I."/>
            <person name="Gentemann C."/>
            <person name="Eikrem W."/>
            <person name="Gready J.E."/>
            <person name="John U."/>
            <person name="Lanier W."/>
            <person name="Lindquist E.A."/>
            <person name="Lucas S."/>
            <person name="Mayer K.F."/>
            <person name="Moreau H."/>
            <person name="Not F."/>
            <person name="Otillar R."/>
            <person name="Panaud O."/>
            <person name="Pangilinan J."/>
            <person name="Paulsen I."/>
            <person name="Piegu B."/>
            <person name="Poliakov A."/>
            <person name="Robbens S."/>
            <person name="Schmutz J."/>
            <person name="Toulza E."/>
            <person name="Wyss T."/>
            <person name="Zelensky A."/>
            <person name="Zhou K."/>
            <person name="Armbrust E.V."/>
            <person name="Bhattacharya D."/>
            <person name="Goodenough U.W."/>
            <person name="Van de Peer Y."/>
            <person name="Grigoriev I.V."/>
        </authorList>
    </citation>
    <scope>NUCLEOTIDE SEQUENCE [LARGE SCALE GENOMIC DNA]</scope>
    <source>
        <strain evidence="3 4">CCMP1545</strain>
    </source>
</reference>
<feature type="signal peptide" evidence="2">
    <location>
        <begin position="1"/>
        <end position="24"/>
    </location>
</feature>
<dbReference type="GeneID" id="9683595"/>
<evidence type="ECO:0000256" key="1">
    <source>
        <dbReference type="SAM" id="MobiDB-lite"/>
    </source>
</evidence>
<dbReference type="eggNOG" id="ENOG502SG4I">
    <property type="taxonomic scope" value="Eukaryota"/>
</dbReference>
<evidence type="ECO:0000313" key="4">
    <source>
        <dbReference type="Proteomes" id="UP000001876"/>
    </source>
</evidence>
<dbReference type="PROSITE" id="PS51257">
    <property type="entry name" value="PROKAR_LIPOPROTEIN"/>
    <property type="match status" value="1"/>
</dbReference>
<dbReference type="OrthoDB" id="10474570at2759"/>
<evidence type="ECO:0000313" key="3">
    <source>
        <dbReference type="EMBL" id="EEH57741.1"/>
    </source>
</evidence>
<dbReference type="AlphaFoldDB" id="C1MQN5"/>
<accession>C1MQN5</accession>
<dbReference type="RefSeq" id="XP_003057790.1">
    <property type="nucleotide sequence ID" value="XM_003057744.1"/>
</dbReference>
<keyword evidence="4" id="KW-1185">Reference proteome</keyword>